<dbReference type="GO" id="GO:0003677">
    <property type="term" value="F:DNA binding"/>
    <property type="evidence" value="ECO:0007669"/>
    <property type="project" value="UniProtKB-KW"/>
</dbReference>
<protein>
    <submittedName>
        <fullName evidence="6">GntR domain protein</fullName>
    </submittedName>
</protein>
<reference evidence="7" key="1">
    <citation type="submission" date="2011-02" db="EMBL/GenBank/DDBJ databases">
        <title>The complete genome of Planctomyces brasiliensis DSM 5305.</title>
        <authorList>
            <person name="Lucas S."/>
            <person name="Copeland A."/>
            <person name="Lapidus A."/>
            <person name="Bruce D."/>
            <person name="Goodwin L."/>
            <person name="Pitluck S."/>
            <person name="Kyrpides N."/>
            <person name="Mavromatis K."/>
            <person name="Pagani I."/>
            <person name="Ivanova N."/>
            <person name="Ovchinnikova G."/>
            <person name="Lu M."/>
            <person name="Detter J.C."/>
            <person name="Han C."/>
            <person name="Land M."/>
            <person name="Hauser L."/>
            <person name="Markowitz V."/>
            <person name="Cheng J.-F."/>
            <person name="Hugenholtz P."/>
            <person name="Woyke T."/>
            <person name="Wu D."/>
            <person name="Tindall B."/>
            <person name="Pomrenke H.G."/>
            <person name="Brambilla E."/>
            <person name="Klenk H.-P."/>
            <person name="Eisen J.A."/>
        </authorList>
    </citation>
    <scope>NUCLEOTIDE SEQUENCE [LARGE SCALE GENOMIC DNA]</scope>
    <source>
        <strain evidence="7">ATCC 49424 / DSM 5305 / JCM 21570 / NBRC 103401 / IFAM 1448</strain>
    </source>
</reference>
<proteinExistence type="predicted"/>
<evidence type="ECO:0000313" key="7">
    <source>
        <dbReference type="Proteomes" id="UP000006860"/>
    </source>
</evidence>
<evidence type="ECO:0000256" key="1">
    <source>
        <dbReference type="ARBA" id="ARBA00023015"/>
    </source>
</evidence>
<dbReference type="CDD" id="cd07377">
    <property type="entry name" value="WHTH_GntR"/>
    <property type="match status" value="1"/>
</dbReference>
<feature type="region of interest" description="Disordered" evidence="4">
    <location>
        <begin position="1"/>
        <end position="25"/>
    </location>
</feature>
<sequence>MNSSPDLRTSEIFGDTDSPEAGRRQGTTARLYDEMLQLIETGVWEVGSAIPSERTLMQDFGVSRIAVREALSMLRAIGVLEISHGKSTTVRKMSTETLAKLFPLMLSMEGEQTLIHVFEVRCALELQTARLAAVKRTQEDLNRLTALVERFDSFDTDTPESIEADHQFHVHLAKATGNPLFWVLLNVLGTYVKFSQRESGKHDPEQHRTASRAHHEILDAIAKRDPDLASERMERHLRDAHRIRPAATQSEDA</sequence>
<dbReference type="Gene3D" id="1.20.120.530">
    <property type="entry name" value="GntR ligand-binding domain-like"/>
    <property type="match status" value="1"/>
</dbReference>
<dbReference type="PANTHER" id="PTHR43537:SF5">
    <property type="entry name" value="UXU OPERON TRANSCRIPTIONAL REGULATOR"/>
    <property type="match status" value="1"/>
</dbReference>
<keyword evidence="3" id="KW-0804">Transcription</keyword>
<dbReference type="STRING" id="756272.Plabr_4629"/>
<dbReference type="InterPro" id="IPR036388">
    <property type="entry name" value="WH-like_DNA-bd_sf"/>
</dbReference>
<evidence type="ECO:0000256" key="2">
    <source>
        <dbReference type="ARBA" id="ARBA00023125"/>
    </source>
</evidence>
<dbReference type="Pfam" id="PF00392">
    <property type="entry name" value="GntR"/>
    <property type="match status" value="1"/>
</dbReference>
<gene>
    <name evidence="6" type="ordered locus">Plabr_4629</name>
</gene>
<dbReference type="PANTHER" id="PTHR43537">
    <property type="entry name" value="TRANSCRIPTIONAL REGULATOR, GNTR FAMILY"/>
    <property type="match status" value="1"/>
</dbReference>
<evidence type="ECO:0000256" key="3">
    <source>
        <dbReference type="ARBA" id="ARBA00023163"/>
    </source>
</evidence>
<dbReference type="InterPro" id="IPR036390">
    <property type="entry name" value="WH_DNA-bd_sf"/>
</dbReference>
<dbReference type="InterPro" id="IPR008920">
    <property type="entry name" value="TF_FadR/GntR_C"/>
</dbReference>
<keyword evidence="7" id="KW-1185">Reference proteome</keyword>
<dbReference type="Gene3D" id="1.10.10.10">
    <property type="entry name" value="Winged helix-like DNA-binding domain superfamily/Winged helix DNA-binding domain"/>
    <property type="match status" value="1"/>
</dbReference>
<dbReference type="Proteomes" id="UP000006860">
    <property type="component" value="Chromosome"/>
</dbReference>
<dbReference type="EMBL" id="CP002546">
    <property type="protein sequence ID" value="ADY62200.1"/>
    <property type="molecule type" value="Genomic_DNA"/>
</dbReference>
<dbReference type="GO" id="GO:0003700">
    <property type="term" value="F:DNA-binding transcription factor activity"/>
    <property type="evidence" value="ECO:0007669"/>
    <property type="project" value="InterPro"/>
</dbReference>
<dbReference type="HOGENOM" id="CLU_017584_9_1_0"/>
<dbReference type="PRINTS" id="PR00035">
    <property type="entry name" value="HTHGNTR"/>
</dbReference>
<dbReference type="KEGG" id="pbs:Plabr_4629"/>
<dbReference type="SMART" id="SM00895">
    <property type="entry name" value="FCD"/>
    <property type="match status" value="1"/>
</dbReference>
<dbReference type="OrthoDB" id="261145at2"/>
<organism evidence="6 7">
    <name type="scientific">Rubinisphaera brasiliensis (strain ATCC 49424 / DSM 5305 / JCM 21570 / IAM 15109 / NBRC 103401 / IFAM 1448)</name>
    <name type="common">Planctomyces brasiliensis</name>
    <dbReference type="NCBI Taxonomy" id="756272"/>
    <lineage>
        <taxon>Bacteria</taxon>
        <taxon>Pseudomonadati</taxon>
        <taxon>Planctomycetota</taxon>
        <taxon>Planctomycetia</taxon>
        <taxon>Planctomycetales</taxon>
        <taxon>Planctomycetaceae</taxon>
        <taxon>Rubinisphaera</taxon>
    </lineage>
</organism>
<dbReference type="RefSeq" id="WP_013630904.1">
    <property type="nucleotide sequence ID" value="NC_015174.1"/>
</dbReference>
<feature type="region of interest" description="Disordered" evidence="4">
    <location>
        <begin position="222"/>
        <end position="253"/>
    </location>
</feature>
<dbReference type="Pfam" id="PF07729">
    <property type="entry name" value="FCD"/>
    <property type="match status" value="1"/>
</dbReference>
<dbReference type="AlphaFoldDB" id="F0SP92"/>
<dbReference type="SUPFAM" id="SSF48008">
    <property type="entry name" value="GntR ligand-binding domain-like"/>
    <property type="match status" value="1"/>
</dbReference>
<dbReference type="eggNOG" id="COG2186">
    <property type="taxonomic scope" value="Bacteria"/>
</dbReference>
<accession>F0SP92</accession>
<feature type="domain" description="HTH gntR-type" evidence="5">
    <location>
        <begin position="25"/>
        <end position="93"/>
    </location>
</feature>
<evidence type="ECO:0000313" key="6">
    <source>
        <dbReference type="EMBL" id="ADY62200.1"/>
    </source>
</evidence>
<dbReference type="SMART" id="SM00345">
    <property type="entry name" value="HTH_GNTR"/>
    <property type="match status" value="1"/>
</dbReference>
<dbReference type="SUPFAM" id="SSF46785">
    <property type="entry name" value="Winged helix' DNA-binding domain"/>
    <property type="match status" value="1"/>
</dbReference>
<dbReference type="PROSITE" id="PS50949">
    <property type="entry name" value="HTH_GNTR"/>
    <property type="match status" value="1"/>
</dbReference>
<keyword evidence="2" id="KW-0238">DNA-binding</keyword>
<evidence type="ECO:0000256" key="4">
    <source>
        <dbReference type="SAM" id="MobiDB-lite"/>
    </source>
</evidence>
<name>F0SP92_RUBBR</name>
<keyword evidence="1" id="KW-0805">Transcription regulation</keyword>
<feature type="compositionally biased region" description="Basic and acidic residues" evidence="4">
    <location>
        <begin position="222"/>
        <end position="242"/>
    </location>
</feature>
<dbReference type="InterPro" id="IPR011711">
    <property type="entry name" value="GntR_C"/>
</dbReference>
<evidence type="ECO:0000259" key="5">
    <source>
        <dbReference type="PROSITE" id="PS50949"/>
    </source>
</evidence>
<dbReference type="InterPro" id="IPR000524">
    <property type="entry name" value="Tscrpt_reg_HTH_GntR"/>
</dbReference>